<keyword evidence="3" id="KW-1003">Cell membrane</keyword>
<dbReference type="EMBL" id="JARHUD010000006">
    <property type="protein sequence ID" value="MDF2096431.1"/>
    <property type="molecule type" value="Genomic_DNA"/>
</dbReference>
<keyword evidence="4 7" id="KW-0812">Transmembrane</keyword>
<dbReference type="PANTHER" id="PTHR30558">
    <property type="entry name" value="EXBD MEMBRANE COMPONENT OF PMF-DRIVEN MACROMOLECULE IMPORT SYSTEM"/>
    <property type="match status" value="1"/>
</dbReference>
<dbReference type="Gene3D" id="3.30.420.270">
    <property type="match status" value="1"/>
</dbReference>
<accession>A0ABT5YNQ6</accession>
<keyword evidence="7" id="KW-0653">Protein transport</keyword>
<evidence type="ECO:0000256" key="5">
    <source>
        <dbReference type="ARBA" id="ARBA00022989"/>
    </source>
</evidence>
<proteinExistence type="inferred from homology"/>
<dbReference type="Pfam" id="PF02472">
    <property type="entry name" value="ExbD"/>
    <property type="match status" value="1"/>
</dbReference>
<reference evidence="9 10" key="1">
    <citation type="submission" date="2023-03" db="EMBL/GenBank/DDBJ databases">
        <title>Fodinicurvata sp. CAU 1616 isolated from sea sendiment.</title>
        <authorList>
            <person name="Kim W."/>
        </authorList>
    </citation>
    <scope>NUCLEOTIDE SEQUENCE [LARGE SCALE GENOMIC DNA]</scope>
    <source>
        <strain evidence="9 10">CAU 1616</strain>
    </source>
</reference>
<gene>
    <name evidence="9" type="ORF">P2G67_10630</name>
</gene>
<sequence length="148" mass="16040">MPPGNDSAAGRFAIARPRSRRAGISLTPLIDVVFILLVFFMLASNFMEWRAYDMGTPVQTAAAGSDEGAMLVELRAADQGAGVILHLAGERISVVELEQRLRTRLERVPDQRVLLRAGPGVPLQETVRVLDRLDSLGLQELALLPPAG</sequence>
<evidence type="ECO:0000256" key="7">
    <source>
        <dbReference type="RuleBase" id="RU003879"/>
    </source>
</evidence>
<evidence type="ECO:0000256" key="8">
    <source>
        <dbReference type="SAM" id="Phobius"/>
    </source>
</evidence>
<keyword evidence="5 8" id="KW-1133">Transmembrane helix</keyword>
<evidence type="ECO:0000256" key="3">
    <source>
        <dbReference type="ARBA" id="ARBA00022475"/>
    </source>
</evidence>
<evidence type="ECO:0000313" key="10">
    <source>
        <dbReference type="Proteomes" id="UP001215503"/>
    </source>
</evidence>
<evidence type="ECO:0000256" key="6">
    <source>
        <dbReference type="ARBA" id="ARBA00023136"/>
    </source>
</evidence>
<comment type="similarity">
    <text evidence="2 7">Belongs to the ExbD/TolR family.</text>
</comment>
<organism evidence="9 10">
    <name type="scientific">Aquibaculum arenosum</name>
    <dbReference type="NCBI Taxonomy" id="3032591"/>
    <lineage>
        <taxon>Bacteria</taxon>
        <taxon>Pseudomonadati</taxon>
        <taxon>Pseudomonadota</taxon>
        <taxon>Alphaproteobacteria</taxon>
        <taxon>Rhodospirillales</taxon>
        <taxon>Rhodovibrionaceae</taxon>
        <taxon>Aquibaculum</taxon>
    </lineage>
</organism>
<comment type="subcellular location">
    <subcellularLocation>
        <location evidence="1">Cell membrane</location>
        <topology evidence="1">Single-pass membrane protein</topology>
    </subcellularLocation>
    <subcellularLocation>
        <location evidence="7">Cell membrane</location>
        <topology evidence="7">Single-pass type II membrane protein</topology>
    </subcellularLocation>
</comment>
<keyword evidence="6 8" id="KW-0472">Membrane</keyword>
<protein>
    <submittedName>
        <fullName evidence="9">Biopolymer transporter ExbD</fullName>
    </submittedName>
</protein>
<evidence type="ECO:0000313" key="9">
    <source>
        <dbReference type="EMBL" id="MDF2096431.1"/>
    </source>
</evidence>
<keyword evidence="7" id="KW-0813">Transport</keyword>
<dbReference type="RefSeq" id="WP_275822858.1">
    <property type="nucleotide sequence ID" value="NZ_JARHUD010000006.1"/>
</dbReference>
<dbReference type="InterPro" id="IPR003400">
    <property type="entry name" value="ExbD"/>
</dbReference>
<feature type="transmembrane region" description="Helical" evidence="8">
    <location>
        <begin position="22"/>
        <end position="43"/>
    </location>
</feature>
<comment type="caution">
    <text evidence="9">The sequence shown here is derived from an EMBL/GenBank/DDBJ whole genome shotgun (WGS) entry which is preliminary data.</text>
</comment>
<keyword evidence="10" id="KW-1185">Reference proteome</keyword>
<evidence type="ECO:0000256" key="4">
    <source>
        <dbReference type="ARBA" id="ARBA00022692"/>
    </source>
</evidence>
<evidence type="ECO:0000256" key="1">
    <source>
        <dbReference type="ARBA" id="ARBA00004162"/>
    </source>
</evidence>
<evidence type="ECO:0000256" key="2">
    <source>
        <dbReference type="ARBA" id="ARBA00005811"/>
    </source>
</evidence>
<dbReference type="Proteomes" id="UP001215503">
    <property type="component" value="Unassembled WGS sequence"/>
</dbReference>
<name>A0ABT5YNQ6_9PROT</name>